<dbReference type="GO" id="GO:0005886">
    <property type="term" value="C:plasma membrane"/>
    <property type="evidence" value="ECO:0007669"/>
    <property type="project" value="UniProtKB-SubCell"/>
</dbReference>
<keyword evidence="5 11" id="KW-0732">Signal</keyword>
<dbReference type="OrthoDB" id="14196at2"/>
<dbReference type="AlphaFoldDB" id="A0A0R1H2X6"/>
<dbReference type="InterPro" id="IPR046357">
    <property type="entry name" value="PPIase_dom_sf"/>
</dbReference>
<dbReference type="GO" id="GO:0003755">
    <property type="term" value="F:peptidyl-prolyl cis-trans isomerase activity"/>
    <property type="evidence" value="ECO:0007669"/>
    <property type="project" value="UniProtKB-UniRule"/>
</dbReference>
<proteinExistence type="inferred from homology"/>
<name>A0A0R1H2X6_9LACO</name>
<keyword evidence="8 11" id="KW-0564">Palmitate</keyword>
<accession>A0A0R1H2X6</accession>
<evidence type="ECO:0000259" key="12">
    <source>
        <dbReference type="PROSITE" id="PS50198"/>
    </source>
</evidence>
<keyword evidence="14" id="KW-1185">Reference proteome</keyword>
<keyword evidence="10 11" id="KW-0449">Lipoprotein</keyword>
<evidence type="ECO:0000256" key="5">
    <source>
        <dbReference type="ARBA" id="ARBA00022729"/>
    </source>
</evidence>
<evidence type="ECO:0000256" key="2">
    <source>
        <dbReference type="ARBA" id="ARBA00004193"/>
    </source>
</evidence>
<gene>
    <name evidence="11" type="primary">prsA</name>
    <name evidence="13" type="ORF">FC07_GL000935</name>
</gene>
<comment type="catalytic activity">
    <reaction evidence="1 11">
        <text>[protein]-peptidylproline (omega=180) = [protein]-peptidylproline (omega=0)</text>
        <dbReference type="Rhea" id="RHEA:16237"/>
        <dbReference type="Rhea" id="RHEA-COMP:10747"/>
        <dbReference type="Rhea" id="RHEA-COMP:10748"/>
        <dbReference type="ChEBI" id="CHEBI:83833"/>
        <dbReference type="ChEBI" id="CHEBI:83834"/>
        <dbReference type="EC" id="5.2.1.8"/>
    </reaction>
</comment>
<dbReference type="Pfam" id="PF00639">
    <property type="entry name" value="Rotamase"/>
    <property type="match status" value="1"/>
</dbReference>
<keyword evidence="7 11" id="KW-0472">Membrane</keyword>
<feature type="domain" description="PpiC" evidence="12">
    <location>
        <begin position="136"/>
        <end position="232"/>
    </location>
</feature>
<dbReference type="Proteomes" id="UP000051461">
    <property type="component" value="Unassembled WGS sequence"/>
</dbReference>
<keyword evidence="4 11" id="KW-1003">Cell membrane</keyword>
<dbReference type="InterPro" id="IPR023059">
    <property type="entry name" value="Foldase_PrsA"/>
</dbReference>
<dbReference type="EMBL" id="AZDA01000015">
    <property type="protein sequence ID" value="KRK40377.1"/>
    <property type="molecule type" value="Genomic_DNA"/>
</dbReference>
<evidence type="ECO:0000256" key="7">
    <source>
        <dbReference type="ARBA" id="ARBA00023136"/>
    </source>
</evidence>
<dbReference type="PATRIC" id="fig|1423726.3.peg.966"/>
<dbReference type="RefSeq" id="WP_057903612.1">
    <property type="nucleotide sequence ID" value="NZ_AZDA01000015.1"/>
</dbReference>
<evidence type="ECO:0000256" key="9">
    <source>
        <dbReference type="ARBA" id="ARBA00023235"/>
    </source>
</evidence>
<evidence type="ECO:0000313" key="14">
    <source>
        <dbReference type="Proteomes" id="UP000051461"/>
    </source>
</evidence>
<dbReference type="InterPro" id="IPR027304">
    <property type="entry name" value="Trigger_fact/SurA_dom_sf"/>
</dbReference>
<evidence type="ECO:0000313" key="13">
    <source>
        <dbReference type="EMBL" id="KRK40377.1"/>
    </source>
</evidence>
<comment type="subcellular location">
    <subcellularLocation>
        <location evidence="2 11">Cell membrane</location>
        <topology evidence="2 11">Lipid-anchor</topology>
    </subcellularLocation>
</comment>
<keyword evidence="6 11" id="KW-0697">Rotamase</keyword>
<evidence type="ECO:0000256" key="1">
    <source>
        <dbReference type="ARBA" id="ARBA00000971"/>
    </source>
</evidence>
<keyword evidence="9 11" id="KW-0413">Isomerase</keyword>
<organism evidence="13 14">
    <name type="scientific">Loigolactobacillus bifermentans DSM 20003</name>
    <dbReference type="NCBI Taxonomy" id="1423726"/>
    <lineage>
        <taxon>Bacteria</taxon>
        <taxon>Bacillati</taxon>
        <taxon>Bacillota</taxon>
        <taxon>Bacilli</taxon>
        <taxon>Lactobacillales</taxon>
        <taxon>Lactobacillaceae</taxon>
        <taxon>Loigolactobacillus</taxon>
    </lineage>
</organism>
<protein>
    <recommendedName>
        <fullName evidence="11">Foldase protein PrsA</fullName>
        <ecNumber evidence="11">5.2.1.8</ecNumber>
    </recommendedName>
</protein>
<dbReference type="PANTHER" id="PTHR47245">
    <property type="entry name" value="PEPTIDYLPROLYL ISOMERASE"/>
    <property type="match status" value="1"/>
</dbReference>
<sequence>MRKKWLLPIMGVFLAFGLAGCGKTVATTSGGSISQKDYYNEMKKSDSGKQTLQQMILDKVMEKQYGSKVSKAEVTKQYNSYKSQYGSSFKSVLSQNSMTESSFKKNLRSNLLLKEAVKDHDKITQKKLKKQWKSYEPKVTVQHILVAKKATAQTVIDALKKDPSEKNFKALAKKYSTDTSTKKDAGKLPAFDSTDTSLDSSFKKAAFKLKTGAYTTTPVKSQYGYHVIRMIKNPGKGQMKDHIATLKSQIWDSDMSNNTVLHSVISKVLKKGNVQIKDDDLKNVLSDYIGKGSSTSAATTTTTSSSN</sequence>
<dbReference type="STRING" id="1423726.FC07_GL000935"/>
<dbReference type="PROSITE" id="PS51257">
    <property type="entry name" value="PROKAR_LIPOPROTEIN"/>
    <property type="match status" value="1"/>
</dbReference>
<dbReference type="HAMAP" id="MF_01145">
    <property type="entry name" value="Foldase_PrsA"/>
    <property type="match status" value="1"/>
</dbReference>
<evidence type="ECO:0000256" key="10">
    <source>
        <dbReference type="ARBA" id="ARBA00023288"/>
    </source>
</evidence>
<evidence type="ECO:0000256" key="8">
    <source>
        <dbReference type="ARBA" id="ARBA00023139"/>
    </source>
</evidence>
<dbReference type="EC" id="5.2.1.8" evidence="11"/>
<dbReference type="GO" id="GO:0006457">
    <property type="term" value="P:protein folding"/>
    <property type="evidence" value="ECO:0007669"/>
    <property type="project" value="UniProtKB-UniRule"/>
</dbReference>
<comment type="caution">
    <text evidence="13">The sequence shown here is derived from an EMBL/GenBank/DDBJ whole genome shotgun (WGS) entry which is preliminary data.</text>
</comment>
<evidence type="ECO:0000256" key="3">
    <source>
        <dbReference type="ARBA" id="ARBA00006071"/>
    </source>
</evidence>
<dbReference type="SUPFAM" id="SSF109998">
    <property type="entry name" value="Triger factor/SurA peptide-binding domain-like"/>
    <property type="match status" value="1"/>
</dbReference>
<evidence type="ECO:0000256" key="11">
    <source>
        <dbReference type="HAMAP-Rule" id="MF_01145"/>
    </source>
</evidence>
<dbReference type="PANTHER" id="PTHR47245:SF1">
    <property type="entry name" value="FOLDASE PROTEIN PRSA"/>
    <property type="match status" value="1"/>
</dbReference>
<dbReference type="SUPFAM" id="SSF54534">
    <property type="entry name" value="FKBP-like"/>
    <property type="match status" value="1"/>
</dbReference>
<evidence type="ECO:0000256" key="4">
    <source>
        <dbReference type="ARBA" id="ARBA00022475"/>
    </source>
</evidence>
<comment type="function">
    <text evidence="11">Plays a major role in protein secretion by helping the post-translocational extracellular folding of several secreted proteins.</text>
</comment>
<dbReference type="InterPro" id="IPR050245">
    <property type="entry name" value="PrsA_foldase"/>
</dbReference>
<dbReference type="Gene3D" id="1.10.4030.10">
    <property type="entry name" value="Porin chaperone SurA, peptide-binding domain"/>
    <property type="match status" value="1"/>
</dbReference>
<dbReference type="InterPro" id="IPR000297">
    <property type="entry name" value="PPIase_PpiC"/>
</dbReference>
<comment type="similarity">
    <text evidence="3 11">Belongs to the PrsA family.</text>
</comment>
<evidence type="ECO:0000256" key="6">
    <source>
        <dbReference type="ARBA" id="ARBA00023110"/>
    </source>
</evidence>
<dbReference type="Gene3D" id="3.10.50.40">
    <property type="match status" value="1"/>
</dbReference>
<dbReference type="NCBIfam" id="NF003356">
    <property type="entry name" value="PRK04405.1"/>
    <property type="match status" value="1"/>
</dbReference>
<reference evidence="13 14" key="1">
    <citation type="journal article" date="2015" name="Genome Announc.">
        <title>Expanding the biotechnology potential of lactobacilli through comparative genomics of 213 strains and associated genera.</title>
        <authorList>
            <person name="Sun Z."/>
            <person name="Harris H.M."/>
            <person name="McCann A."/>
            <person name="Guo C."/>
            <person name="Argimon S."/>
            <person name="Zhang W."/>
            <person name="Yang X."/>
            <person name="Jeffery I.B."/>
            <person name="Cooney J.C."/>
            <person name="Kagawa T.F."/>
            <person name="Liu W."/>
            <person name="Song Y."/>
            <person name="Salvetti E."/>
            <person name="Wrobel A."/>
            <person name="Rasinkangas P."/>
            <person name="Parkhill J."/>
            <person name="Rea M.C."/>
            <person name="O'Sullivan O."/>
            <person name="Ritari J."/>
            <person name="Douillard F.P."/>
            <person name="Paul Ross R."/>
            <person name="Yang R."/>
            <person name="Briner A.E."/>
            <person name="Felis G.E."/>
            <person name="de Vos W.M."/>
            <person name="Barrangou R."/>
            <person name="Klaenhammer T.R."/>
            <person name="Caufield P.W."/>
            <person name="Cui Y."/>
            <person name="Zhang H."/>
            <person name="O'Toole P.W."/>
        </authorList>
    </citation>
    <scope>NUCLEOTIDE SEQUENCE [LARGE SCALE GENOMIC DNA]</scope>
    <source>
        <strain evidence="13 14">DSM 20003</strain>
    </source>
</reference>
<dbReference type="PROSITE" id="PS50198">
    <property type="entry name" value="PPIC_PPIASE_2"/>
    <property type="match status" value="1"/>
</dbReference>